<dbReference type="InterPro" id="IPR005119">
    <property type="entry name" value="LysR_subst-bd"/>
</dbReference>
<evidence type="ECO:0000259" key="6">
    <source>
        <dbReference type="PROSITE" id="PS50931"/>
    </source>
</evidence>
<dbReference type="STRING" id="28092.WM40_04585"/>
<name>A0A0F5K3X1_9BURK</name>
<evidence type="ECO:0000256" key="4">
    <source>
        <dbReference type="ARBA" id="ARBA00023159"/>
    </source>
</evidence>
<dbReference type="GO" id="GO:2000142">
    <property type="term" value="P:regulation of DNA-templated transcription initiation"/>
    <property type="evidence" value="ECO:0007669"/>
    <property type="project" value="TreeGrafter"/>
</dbReference>
<dbReference type="PROSITE" id="PS50931">
    <property type="entry name" value="HTH_LYSR"/>
    <property type="match status" value="1"/>
</dbReference>
<comment type="caution">
    <text evidence="7">The sequence shown here is derived from an EMBL/GenBank/DDBJ whole genome shotgun (WGS) entry which is preliminary data.</text>
</comment>
<evidence type="ECO:0000313" key="8">
    <source>
        <dbReference type="Proteomes" id="UP000033618"/>
    </source>
</evidence>
<evidence type="ECO:0000256" key="2">
    <source>
        <dbReference type="ARBA" id="ARBA00023015"/>
    </source>
</evidence>
<keyword evidence="5" id="KW-0804">Transcription</keyword>
<dbReference type="InterPro" id="IPR000847">
    <property type="entry name" value="LysR_HTH_N"/>
</dbReference>
<dbReference type="SUPFAM" id="SSF53850">
    <property type="entry name" value="Periplasmic binding protein-like II"/>
    <property type="match status" value="1"/>
</dbReference>
<keyword evidence="4" id="KW-0010">Activator</keyword>
<evidence type="ECO:0000256" key="3">
    <source>
        <dbReference type="ARBA" id="ARBA00023125"/>
    </source>
</evidence>
<dbReference type="InterPro" id="IPR036388">
    <property type="entry name" value="WH-like_DNA-bd_sf"/>
</dbReference>
<sequence>MLDPRWQVFARVANLGSLSKTAIALDMPQSLVSRDIALLEQQCGERLFRRTGRGVVLTEFGQYVLPRVVHLAEHADALADDIRSARGQPKGEVLVGLLPSAVDQLAGPLFASVKKQLPDVRLHLVEGASAQLEEQLHEGRLDMAVVLRDDAASVKDAHVLATVPLNLVGLREDTLVAGKEIPLARLSGIPLVVPGRPHPLRGRLDRLAVEHALALEVTVEVDSVRLQYEIVAAGGGYAIASVMPGRLDARLAASRIVQPGLERFVVLVDTPRRPHTRATRMVRCLIEKLEVFAPMR</sequence>
<evidence type="ECO:0000256" key="1">
    <source>
        <dbReference type="ARBA" id="ARBA00009437"/>
    </source>
</evidence>
<dbReference type="Proteomes" id="UP000033618">
    <property type="component" value="Unassembled WGS sequence"/>
</dbReference>
<keyword evidence="2" id="KW-0805">Transcription regulation</keyword>
<dbReference type="Pfam" id="PF03466">
    <property type="entry name" value="LysR_substrate"/>
    <property type="match status" value="1"/>
</dbReference>
<dbReference type="PANTHER" id="PTHR30293">
    <property type="entry name" value="TRANSCRIPTIONAL REGULATORY PROTEIN NAC-RELATED"/>
    <property type="match status" value="1"/>
</dbReference>
<protein>
    <submittedName>
        <fullName evidence="7">LysR family transcriptional regulator</fullName>
    </submittedName>
</protein>
<dbReference type="EMBL" id="LAQU01000003">
    <property type="protein sequence ID" value="KKB64793.1"/>
    <property type="molecule type" value="Genomic_DNA"/>
</dbReference>
<dbReference type="Pfam" id="PF00126">
    <property type="entry name" value="HTH_1"/>
    <property type="match status" value="1"/>
</dbReference>
<comment type="similarity">
    <text evidence="1">Belongs to the LysR transcriptional regulatory family.</text>
</comment>
<organism evidence="7 8">
    <name type="scientific">Robbsia andropogonis</name>
    <dbReference type="NCBI Taxonomy" id="28092"/>
    <lineage>
        <taxon>Bacteria</taxon>
        <taxon>Pseudomonadati</taxon>
        <taxon>Pseudomonadota</taxon>
        <taxon>Betaproteobacteria</taxon>
        <taxon>Burkholderiales</taxon>
        <taxon>Burkholderiaceae</taxon>
        <taxon>Robbsia</taxon>
    </lineage>
</organism>
<dbReference type="GO" id="GO:0003677">
    <property type="term" value="F:DNA binding"/>
    <property type="evidence" value="ECO:0007669"/>
    <property type="project" value="UniProtKB-KW"/>
</dbReference>
<evidence type="ECO:0000256" key="5">
    <source>
        <dbReference type="ARBA" id="ARBA00023163"/>
    </source>
</evidence>
<dbReference type="PANTHER" id="PTHR30293:SF0">
    <property type="entry name" value="NITROGEN ASSIMILATION REGULATORY PROTEIN NAC"/>
    <property type="match status" value="1"/>
</dbReference>
<proteinExistence type="inferred from homology"/>
<reference evidence="7 8" key="1">
    <citation type="submission" date="2015-03" db="EMBL/GenBank/DDBJ databases">
        <title>Draft Genome Sequence of Burkholderia andropogonis type strain ICMP2807, isolated from Sorghum bicolor.</title>
        <authorList>
            <person name="Lopes-Santos L."/>
            <person name="Castro D.B."/>
            <person name="Ottoboni L.M."/>
            <person name="Park D."/>
            <person name="Weirc B.S."/>
            <person name="Destefano S.A."/>
        </authorList>
    </citation>
    <scope>NUCLEOTIDE SEQUENCE [LARGE SCALE GENOMIC DNA]</scope>
    <source>
        <strain evidence="7 8">ICMP2807</strain>
    </source>
</reference>
<dbReference type="Gene3D" id="3.40.190.290">
    <property type="match status" value="1"/>
</dbReference>
<keyword evidence="8" id="KW-1185">Reference proteome</keyword>
<gene>
    <name evidence="7" type="ORF">WM40_04585</name>
</gene>
<dbReference type="GO" id="GO:0003700">
    <property type="term" value="F:DNA-binding transcription factor activity"/>
    <property type="evidence" value="ECO:0007669"/>
    <property type="project" value="InterPro"/>
</dbReference>
<dbReference type="InterPro" id="IPR036390">
    <property type="entry name" value="WH_DNA-bd_sf"/>
</dbReference>
<evidence type="ECO:0000313" key="7">
    <source>
        <dbReference type="EMBL" id="KKB64793.1"/>
    </source>
</evidence>
<dbReference type="AlphaFoldDB" id="A0A0F5K3X1"/>
<dbReference type="SUPFAM" id="SSF46785">
    <property type="entry name" value="Winged helix' DNA-binding domain"/>
    <property type="match status" value="1"/>
</dbReference>
<feature type="domain" description="HTH lysR-type" evidence="6">
    <location>
        <begin position="1"/>
        <end position="58"/>
    </location>
</feature>
<keyword evidence="3" id="KW-0238">DNA-binding</keyword>
<dbReference type="PATRIC" id="fig|28092.6.peg.1086"/>
<accession>A0A0F5K3X1</accession>
<dbReference type="Gene3D" id="1.10.10.10">
    <property type="entry name" value="Winged helix-like DNA-binding domain superfamily/Winged helix DNA-binding domain"/>
    <property type="match status" value="1"/>
</dbReference>